<dbReference type="GO" id="GO:0070876">
    <property type="term" value="C:SOSS complex"/>
    <property type="evidence" value="ECO:0007669"/>
    <property type="project" value="TreeGrafter"/>
</dbReference>
<sequence length="82" mass="9263">MATPQTAPPINNVFLKDMKPGQRGITSEVIVIKKEAEPVVTREGDTIYKYVIADKTGSMSSIIWHIFGKYVRIGDILRVQDW</sequence>
<dbReference type="PANTHER" id="PTHR13356">
    <property type="entry name" value="OB FOLD NUCLEIC ACID BINDING PROTEIN-RELATED"/>
    <property type="match status" value="1"/>
</dbReference>
<dbReference type="AlphaFoldDB" id="A0AAD5JQL6"/>
<evidence type="ECO:0000256" key="1">
    <source>
        <dbReference type="ARBA" id="ARBA00023125"/>
    </source>
</evidence>
<dbReference type="Gene3D" id="2.40.50.140">
    <property type="entry name" value="Nucleic acid-binding proteins"/>
    <property type="match status" value="1"/>
</dbReference>
<dbReference type="InterPro" id="IPR051231">
    <property type="entry name" value="SOSS-B"/>
</dbReference>
<dbReference type="PANTHER" id="PTHR13356:SF0">
    <property type="entry name" value="SOSS COMPLEX SUBUNIT B HOMOLOG"/>
    <property type="match status" value="1"/>
</dbReference>
<protein>
    <submittedName>
        <fullName evidence="2">Uncharacterized protein</fullName>
    </submittedName>
</protein>
<organism evidence="2 3">
    <name type="scientific">Phascolomyces articulosus</name>
    <dbReference type="NCBI Taxonomy" id="60185"/>
    <lineage>
        <taxon>Eukaryota</taxon>
        <taxon>Fungi</taxon>
        <taxon>Fungi incertae sedis</taxon>
        <taxon>Mucoromycota</taxon>
        <taxon>Mucoromycotina</taxon>
        <taxon>Mucoromycetes</taxon>
        <taxon>Mucorales</taxon>
        <taxon>Lichtheimiaceae</taxon>
        <taxon>Phascolomyces</taxon>
    </lineage>
</organism>
<dbReference type="EMBL" id="JAIXMP010000034">
    <property type="protein sequence ID" value="KAI9249741.1"/>
    <property type="molecule type" value="Genomic_DNA"/>
</dbReference>
<keyword evidence="1" id="KW-0238">DNA-binding</keyword>
<dbReference type="GO" id="GO:0000724">
    <property type="term" value="P:double-strand break repair via homologous recombination"/>
    <property type="evidence" value="ECO:0007669"/>
    <property type="project" value="TreeGrafter"/>
</dbReference>
<dbReference type="GO" id="GO:0003677">
    <property type="term" value="F:DNA binding"/>
    <property type="evidence" value="ECO:0007669"/>
    <property type="project" value="UniProtKB-KW"/>
</dbReference>
<proteinExistence type="predicted"/>
<keyword evidence="3" id="KW-1185">Reference proteome</keyword>
<dbReference type="GO" id="GO:0010212">
    <property type="term" value="P:response to ionizing radiation"/>
    <property type="evidence" value="ECO:0007669"/>
    <property type="project" value="TreeGrafter"/>
</dbReference>
<name>A0AAD5JQL6_9FUNG</name>
<dbReference type="SUPFAM" id="SSF50249">
    <property type="entry name" value="Nucleic acid-binding proteins"/>
    <property type="match status" value="1"/>
</dbReference>
<comment type="caution">
    <text evidence="2">The sequence shown here is derived from an EMBL/GenBank/DDBJ whole genome shotgun (WGS) entry which is preliminary data.</text>
</comment>
<dbReference type="InterPro" id="IPR012340">
    <property type="entry name" value="NA-bd_OB-fold"/>
</dbReference>
<reference evidence="2" key="2">
    <citation type="submission" date="2023-02" db="EMBL/GenBank/DDBJ databases">
        <authorList>
            <consortium name="DOE Joint Genome Institute"/>
            <person name="Mondo S.J."/>
            <person name="Chang Y."/>
            <person name="Wang Y."/>
            <person name="Ahrendt S."/>
            <person name="Andreopoulos W."/>
            <person name="Barry K."/>
            <person name="Beard J."/>
            <person name="Benny G.L."/>
            <person name="Blankenship S."/>
            <person name="Bonito G."/>
            <person name="Cuomo C."/>
            <person name="Desiro A."/>
            <person name="Gervers K.A."/>
            <person name="Hundley H."/>
            <person name="Kuo A."/>
            <person name="LaButti K."/>
            <person name="Lang B.F."/>
            <person name="Lipzen A."/>
            <person name="O'Donnell K."/>
            <person name="Pangilinan J."/>
            <person name="Reynolds N."/>
            <person name="Sandor L."/>
            <person name="Smith M.W."/>
            <person name="Tsang A."/>
            <person name="Grigoriev I.V."/>
            <person name="Stajich J.E."/>
            <person name="Spatafora J.W."/>
        </authorList>
    </citation>
    <scope>NUCLEOTIDE SEQUENCE</scope>
    <source>
        <strain evidence="2">RSA 2281</strain>
    </source>
</reference>
<dbReference type="GO" id="GO:0044818">
    <property type="term" value="P:mitotic G2/M transition checkpoint"/>
    <property type="evidence" value="ECO:0007669"/>
    <property type="project" value="TreeGrafter"/>
</dbReference>
<dbReference type="Proteomes" id="UP001209540">
    <property type="component" value="Unassembled WGS sequence"/>
</dbReference>
<evidence type="ECO:0000313" key="3">
    <source>
        <dbReference type="Proteomes" id="UP001209540"/>
    </source>
</evidence>
<accession>A0AAD5JQL6</accession>
<gene>
    <name evidence="2" type="ORF">BDA99DRAFT_216577</name>
</gene>
<reference evidence="2" key="1">
    <citation type="journal article" date="2022" name="IScience">
        <title>Evolution of zygomycete secretomes and the origins of terrestrial fungal ecologies.</title>
        <authorList>
            <person name="Chang Y."/>
            <person name="Wang Y."/>
            <person name="Mondo S."/>
            <person name="Ahrendt S."/>
            <person name="Andreopoulos W."/>
            <person name="Barry K."/>
            <person name="Beard J."/>
            <person name="Benny G.L."/>
            <person name="Blankenship S."/>
            <person name="Bonito G."/>
            <person name="Cuomo C."/>
            <person name="Desiro A."/>
            <person name="Gervers K.A."/>
            <person name="Hundley H."/>
            <person name="Kuo A."/>
            <person name="LaButti K."/>
            <person name="Lang B.F."/>
            <person name="Lipzen A."/>
            <person name="O'Donnell K."/>
            <person name="Pangilinan J."/>
            <person name="Reynolds N."/>
            <person name="Sandor L."/>
            <person name="Smith M.E."/>
            <person name="Tsang A."/>
            <person name="Grigoriev I.V."/>
            <person name="Stajich J.E."/>
            <person name="Spatafora J.W."/>
        </authorList>
    </citation>
    <scope>NUCLEOTIDE SEQUENCE</scope>
    <source>
        <strain evidence="2">RSA 2281</strain>
    </source>
</reference>
<evidence type="ECO:0000313" key="2">
    <source>
        <dbReference type="EMBL" id="KAI9249741.1"/>
    </source>
</evidence>